<evidence type="ECO:0000313" key="13">
    <source>
        <dbReference type="Proteomes" id="UP000770661"/>
    </source>
</evidence>
<evidence type="ECO:0000256" key="2">
    <source>
        <dbReference type="ARBA" id="ARBA00010683"/>
    </source>
</evidence>
<evidence type="ECO:0000256" key="6">
    <source>
        <dbReference type="ARBA" id="ARBA00022801"/>
    </source>
</evidence>
<comment type="cofactor">
    <cofactor evidence="1">
        <name>Ca(2+)</name>
        <dbReference type="ChEBI" id="CHEBI:29108"/>
    </cofactor>
</comment>
<dbReference type="Pfam" id="PF00168">
    <property type="entry name" value="C2"/>
    <property type="match status" value="1"/>
</dbReference>
<dbReference type="InterPro" id="IPR024632">
    <property type="entry name" value="PLipase_D_C"/>
</dbReference>
<keyword evidence="13" id="KW-1185">Reference proteome</keyword>
<comment type="caution">
    <text evidence="12">The sequence shown here is derived from an EMBL/GenBank/DDBJ whole genome shotgun (WGS) entry which is preliminary data.</text>
</comment>
<dbReference type="SMART" id="SM00155">
    <property type="entry name" value="PLDc"/>
    <property type="match status" value="2"/>
</dbReference>
<dbReference type="EMBL" id="JACEEZ010023223">
    <property type="protein sequence ID" value="KAG0711561.1"/>
    <property type="molecule type" value="Genomic_DNA"/>
</dbReference>
<dbReference type="InterPro" id="IPR015679">
    <property type="entry name" value="PLipase_D_fam"/>
</dbReference>
<evidence type="ECO:0000313" key="12">
    <source>
        <dbReference type="EMBL" id="KAG0711561.1"/>
    </source>
</evidence>
<dbReference type="GO" id="GO:0009395">
    <property type="term" value="P:phospholipid catabolic process"/>
    <property type="evidence" value="ECO:0007669"/>
    <property type="project" value="TreeGrafter"/>
</dbReference>
<evidence type="ECO:0000256" key="9">
    <source>
        <dbReference type="ARBA" id="ARBA00023098"/>
    </source>
</evidence>
<dbReference type="SUPFAM" id="SSF56024">
    <property type="entry name" value="Phospholipase D/nuclease"/>
    <property type="match status" value="2"/>
</dbReference>
<dbReference type="OrthoDB" id="270970at2759"/>
<evidence type="ECO:0000256" key="7">
    <source>
        <dbReference type="ARBA" id="ARBA00022837"/>
    </source>
</evidence>
<dbReference type="PANTHER" id="PTHR18896:SF60">
    <property type="entry name" value="PHOSPHOLIPASE D"/>
    <property type="match status" value="1"/>
</dbReference>
<dbReference type="SMART" id="SM00239">
    <property type="entry name" value="C2"/>
    <property type="match status" value="1"/>
</dbReference>
<dbReference type="PROSITE" id="PS50004">
    <property type="entry name" value="C2"/>
    <property type="match status" value="1"/>
</dbReference>
<dbReference type="Pfam" id="PF12357">
    <property type="entry name" value="PLD_C"/>
    <property type="match status" value="1"/>
</dbReference>
<gene>
    <name evidence="12" type="primary">PLDBETA2</name>
    <name evidence="12" type="ORF">GWK47_020378</name>
</gene>
<dbReference type="Proteomes" id="UP000770661">
    <property type="component" value="Unassembled WGS sequence"/>
</dbReference>
<dbReference type="InterPro" id="IPR001736">
    <property type="entry name" value="PLipase_D/transphosphatidylase"/>
</dbReference>
<evidence type="ECO:0000256" key="5">
    <source>
        <dbReference type="ARBA" id="ARBA00022737"/>
    </source>
</evidence>
<dbReference type="AlphaFoldDB" id="A0A8J4XP99"/>
<keyword evidence="6" id="KW-0378">Hydrolase</keyword>
<keyword evidence="9" id="KW-0443">Lipid metabolism</keyword>
<evidence type="ECO:0000256" key="1">
    <source>
        <dbReference type="ARBA" id="ARBA00001913"/>
    </source>
</evidence>
<dbReference type="Gene3D" id="2.60.40.150">
    <property type="entry name" value="C2 domain"/>
    <property type="match status" value="1"/>
</dbReference>
<name>A0A8J4XP99_CHIOP</name>
<dbReference type="PROSITE" id="PS50035">
    <property type="entry name" value="PLD"/>
    <property type="match status" value="2"/>
</dbReference>
<accession>A0A8J4XP99</accession>
<dbReference type="SUPFAM" id="SSF49562">
    <property type="entry name" value="C2 domain (Calcium/lipid-binding domain, CaLB)"/>
    <property type="match status" value="1"/>
</dbReference>
<protein>
    <recommendedName>
        <fullName evidence="3">phospholipase D</fullName>
        <ecNumber evidence="3">3.1.4.4</ecNumber>
    </recommendedName>
</protein>
<keyword evidence="7" id="KW-0106">Calcium</keyword>
<comment type="similarity">
    <text evidence="2">Belongs to the phospholipase D family. C2-PLD subfamily.</text>
</comment>
<evidence type="ECO:0000256" key="3">
    <source>
        <dbReference type="ARBA" id="ARBA00012027"/>
    </source>
</evidence>
<evidence type="ECO:0000256" key="8">
    <source>
        <dbReference type="ARBA" id="ARBA00022963"/>
    </source>
</evidence>
<dbReference type="Gene3D" id="3.30.870.10">
    <property type="entry name" value="Endonuclease Chain A"/>
    <property type="match status" value="2"/>
</dbReference>
<proteinExistence type="inferred from homology"/>
<dbReference type="GO" id="GO:0046872">
    <property type="term" value="F:metal ion binding"/>
    <property type="evidence" value="ECO:0007669"/>
    <property type="project" value="UniProtKB-KW"/>
</dbReference>
<reference evidence="12" key="1">
    <citation type="submission" date="2020-07" db="EMBL/GenBank/DDBJ databases">
        <title>The High-quality genome of the commercially important snow crab, Chionoecetes opilio.</title>
        <authorList>
            <person name="Jeong J.-H."/>
            <person name="Ryu S."/>
        </authorList>
    </citation>
    <scope>NUCLEOTIDE SEQUENCE</scope>
    <source>
        <strain evidence="12">MADBK_172401_WGS</strain>
        <tissue evidence="12">Digestive gland</tissue>
    </source>
</reference>
<dbReference type="PANTHER" id="PTHR18896">
    <property type="entry name" value="PHOSPHOLIPASE D"/>
    <property type="match status" value="1"/>
</dbReference>
<evidence type="ECO:0000256" key="4">
    <source>
        <dbReference type="ARBA" id="ARBA00022723"/>
    </source>
</evidence>
<dbReference type="GO" id="GO:0004630">
    <property type="term" value="F:phospholipase D activity"/>
    <property type="evidence" value="ECO:0007669"/>
    <property type="project" value="UniProtKB-EC"/>
</dbReference>
<evidence type="ECO:0000259" key="11">
    <source>
        <dbReference type="PROSITE" id="PS50035"/>
    </source>
</evidence>
<keyword evidence="5" id="KW-0677">Repeat</keyword>
<feature type="domain" description="PLD phosphodiesterase" evidence="11">
    <location>
        <begin position="592"/>
        <end position="619"/>
    </location>
</feature>
<feature type="domain" description="C2" evidence="10">
    <location>
        <begin position="1"/>
        <end position="111"/>
    </location>
</feature>
<organism evidence="12 13">
    <name type="scientific">Chionoecetes opilio</name>
    <name type="common">Atlantic snow crab</name>
    <name type="synonym">Cancer opilio</name>
    <dbReference type="NCBI Taxonomy" id="41210"/>
    <lineage>
        <taxon>Eukaryota</taxon>
        <taxon>Metazoa</taxon>
        <taxon>Ecdysozoa</taxon>
        <taxon>Arthropoda</taxon>
        <taxon>Crustacea</taxon>
        <taxon>Multicrustacea</taxon>
        <taxon>Malacostraca</taxon>
        <taxon>Eumalacostraca</taxon>
        <taxon>Eucarida</taxon>
        <taxon>Decapoda</taxon>
        <taxon>Pleocyemata</taxon>
        <taxon>Brachyura</taxon>
        <taxon>Eubrachyura</taxon>
        <taxon>Majoidea</taxon>
        <taxon>Majidae</taxon>
        <taxon>Chionoecetes</taxon>
    </lineage>
</organism>
<keyword evidence="8" id="KW-0442">Lipid degradation</keyword>
<feature type="domain" description="PLD phosphodiesterase" evidence="11">
    <location>
        <begin position="277"/>
        <end position="308"/>
    </location>
</feature>
<dbReference type="InterPro" id="IPR035892">
    <property type="entry name" value="C2_domain_sf"/>
</dbReference>
<dbReference type="InterPro" id="IPR000008">
    <property type="entry name" value="C2_dom"/>
</dbReference>
<dbReference type="Pfam" id="PF00614">
    <property type="entry name" value="PLDc"/>
    <property type="match status" value="1"/>
</dbReference>
<dbReference type="CDD" id="cd00030">
    <property type="entry name" value="C2"/>
    <property type="match status" value="1"/>
</dbReference>
<sequence length="752" mass="84344">MKFHGDLEVEVVSGENLADRDNFLFNVVRGDWSDVWVSVSLGSTPILVTGVRKDAINAVWGEHVTLPVCEAADYLDVTVWDKDPLRSQLVGKGRMQLGNPDQAWKKEGPVYLEKNKGRINMKIRYTPAVQARKEGIEVPRSYFPMHKGGTMTFYQDAHADKIPGMTGGNDGAFEAMAAAIRGAKKFIYISGWSLWTGTRLQRDGATLGEFLKQKASEGVRVLILIWNERFSAGVCAGLVGTFDEDTDRYFDKTGVHVEKVRRKLESNCKLKERVVETLWTHHQKVLVADDGVGDLVAFFGGLDLTLGRWDTPEHQLFTTLQKEHKNDFHNGFISVKADKGPREPWHDVHARLTGPAAIDLLRNFEDRWRRQVPVKAHLLVQTYEEDLLKAQEGKDTKEGTVWQMQVVRSIDGDSSDFNSSRVGVLNLENGHVVDTSVHQAFVRLIRKAEKFIYIESQYFIGSAKAWSQDQDAGSKNLVPLEIVQRLVSKIQAGEAFRVYLVVPLMPEGSVQNLVTRSSIKAILHYQFLTIQMMYKRIGEALREAGSDRHPSDYLLVLCLGKKESRARVHRALGGSEPREGSDEWAWRQKSRFLIYVHSKMAIADDAHIILGSANMNERSLDGARDTEVAVSAGQVQVSENNPQEVAVSDGDVAMFRRRLWAEHTSGLSEEEKALLDPSSLSAVRRIRDLADESMKLFVSDEPDVESKSRFMRYPLQVSKDGEVQPIDGIPTIPDFDIPVEGSKGILPPISVL</sequence>
<keyword evidence="4" id="KW-0479">Metal-binding</keyword>
<evidence type="ECO:0000259" key="10">
    <source>
        <dbReference type="PROSITE" id="PS50004"/>
    </source>
</evidence>
<dbReference type="GO" id="GO:0005886">
    <property type="term" value="C:plasma membrane"/>
    <property type="evidence" value="ECO:0007669"/>
    <property type="project" value="TreeGrafter"/>
</dbReference>
<dbReference type="EC" id="3.1.4.4" evidence="3"/>